<feature type="transmembrane region" description="Helical" evidence="1">
    <location>
        <begin position="102"/>
        <end position="127"/>
    </location>
</feature>
<dbReference type="AlphaFoldDB" id="A0A0C1UAV0"/>
<dbReference type="GO" id="GO:0080120">
    <property type="term" value="P:CAAX-box protein maturation"/>
    <property type="evidence" value="ECO:0007669"/>
    <property type="project" value="UniProtKB-ARBA"/>
</dbReference>
<dbReference type="Proteomes" id="UP000031366">
    <property type="component" value="Unassembled WGS sequence"/>
</dbReference>
<dbReference type="GO" id="GO:0004175">
    <property type="term" value="F:endopeptidase activity"/>
    <property type="evidence" value="ECO:0007669"/>
    <property type="project" value="UniProtKB-ARBA"/>
</dbReference>
<evidence type="ECO:0000259" key="2">
    <source>
        <dbReference type="Pfam" id="PF02517"/>
    </source>
</evidence>
<reference evidence="3 4" key="1">
    <citation type="journal article" date="2015" name="Infect. Genet. Evol.">
        <title>Genomic sequences of six botulinum neurotoxin-producing strains representing three clostridial species illustrate the mobility and diversity of botulinum neurotoxin genes.</title>
        <authorList>
            <person name="Smith T.J."/>
            <person name="Hill K.K."/>
            <person name="Xie G."/>
            <person name="Foley B.T."/>
            <person name="Williamson C.H."/>
            <person name="Foster J.T."/>
            <person name="Johnson S.L."/>
            <person name="Chertkov O."/>
            <person name="Teshima H."/>
            <person name="Gibbons H.S."/>
            <person name="Johnsky L.A."/>
            <person name="Karavis M.A."/>
            <person name="Smith L.A."/>
        </authorList>
    </citation>
    <scope>NUCLEOTIDE SEQUENCE [LARGE SCALE GENOMIC DNA]</scope>
    <source>
        <strain evidence="3 4">CDC 2741</strain>
    </source>
</reference>
<name>A0A0C1UAV0_9CLOT</name>
<accession>A0A0C1UAV0</accession>
<keyword evidence="1" id="KW-0472">Membrane</keyword>
<evidence type="ECO:0000313" key="4">
    <source>
        <dbReference type="Proteomes" id="UP000031366"/>
    </source>
</evidence>
<feature type="transmembrane region" description="Helical" evidence="1">
    <location>
        <begin position="178"/>
        <end position="195"/>
    </location>
</feature>
<gene>
    <name evidence="3" type="ORF">U732_201</name>
</gene>
<keyword evidence="3" id="KW-0645">Protease</keyword>
<keyword evidence="1" id="KW-1133">Transmembrane helix</keyword>
<dbReference type="RefSeq" id="WP_039635919.1">
    <property type="nucleotide sequence ID" value="NZ_AYSO01000020.1"/>
</dbReference>
<feature type="transmembrane region" description="Helical" evidence="1">
    <location>
        <begin position="201"/>
        <end position="218"/>
    </location>
</feature>
<evidence type="ECO:0000256" key="1">
    <source>
        <dbReference type="SAM" id="Phobius"/>
    </source>
</evidence>
<proteinExistence type="predicted"/>
<dbReference type="Pfam" id="PF02517">
    <property type="entry name" value="Rce1-like"/>
    <property type="match status" value="1"/>
</dbReference>
<sequence length="288" mass="32031">MGNKLKSFFAALGYLLMAFIIQVLVSVIGGMLIGLQYVYKQSHNMEQQGMTNVVNEVAGKLNYILLISSIVTVLIFLIIYAIRKKKLTEEILLKKTKPMNMVIAVLIGTSVWLFNSGILVLLQLNGLLMEQFQGMNEILNPLTEGNLFIMVLTIGIVAPFAEEFLFRGVIYRTLSKNISIPVTIIIQGVLFGIYHGNLIQGVYASLLGIIFGFITYKTQSLWPAIIAHMTNNTIAVIIPAVMGDIFNTTSCMIFVIIGLIGTIITIFFINKNNSKVIEENVEINQFII</sequence>
<feature type="transmembrane region" description="Helical" evidence="1">
    <location>
        <begin position="63"/>
        <end position="82"/>
    </location>
</feature>
<dbReference type="InterPro" id="IPR052710">
    <property type="entry name" value="CAAX_protease"/>
</dbReference>
<feature type="transmembrane region" description="Helical" evidence="1">
    <location>
        <begin position="12"/>
        <end position="39"/>
    </location>
</feature>
<dbReference type="PANTHER" id="PTHR36435:SF1">
    <property type="entry name" value="CAAX AMINO TERMINAL PROTEASE FAMILY PROTEIN"/>
    <property type="match status" value="1"/>
</dbReference>
<keyword evidence="1" id="KW-0812">Transmembrane</keyword>
<dbReference type="OrthoDB" id="4177129at2"/>
<comment type="caution">
    <text evidence="3">The sequence shown here is derived from an EMBL/GenBank/DDBJ whole genome shotgun (WGS) entry which is preliminary data.</text>
</comment>
<keyword evidence="4" id="KW-1185">Reference proteome</keyword>
<dbReference type="InterPro" id="IPR003675">
    <property type="entry name" value="Rce1/LyrA-like_dom"/>
</dbReference>
<feature type="transmembrane region" description="Helical" evidence="1">
    <location>
        <begin position="252"/>
        <end position="269"/>
    </location>
</feature>
<organism evidence="3 4">
    <name type="scientific">Clostridium argentinense CDC 2741</name>
    <dbReference type="NCBI Taxonomy" id="1418104"/>
    <lineage>
        <taxon>Bacteria</taxon>
        <taxon>Bacillati</taxon>
        <taxon>Bacillota</taxon>
        <taxon>Clostridia</taxon>
        <taxon>Eubacteriales</taxon>
        <taxon>Clostridiaceae</taxon>
        <taxon>Clostridium</taxon>
    </lineage>
</organism>
<protein>
    <submittedName>
        <fullName evidence="3">CAAX protease self-immunity family protein</fullName>
    </submittedName>
</protein>
<feature type="transmembrane region" description="Helical" evidence="1">
    <location>
        <begin position="225"/>
        <end position="246"/>
    </location>
</feature>
<keyword evidence="3" id="KW-0378">Hydrolase</keyword>
<dbReference type="GO" id="GO:0006508">
    <property type="term" value="P:proteolysis"/>
    <property type="evidence" value="ECO:0007669"/>
    <property type="project" value="UniProtKB-KW"/>
</dbReference>
<evidence type="ECO:0000313" key="3">
    <source>
        <dbReference type="EMBL" id="KIE44710.1"/>
    </source>
</evidence>
<dbReference type="PANTHER" id="PTHR36435">
    <property type="entry name" value="SLR1288 PROTEIN"/>
    <property type="match status" value="1"/>
</dbReference>
<feature type="transmembrane region" description="Helical" evidence="1">
    <location>
        <begin position="147"/>
        <end position="166"/>
    </location>
</feature>
<feature type="domain" description="CAAX prenyl protease 2/Lysostaphin resistance protein A-like" evidence="2">
    <location>
        <begin position="146"/>
        <end position="234"/>
    </location>
</feature>
<dbReference type="EMBL" id="AYSO01000020">
    <property type="protein sequence ID" value="KIE44710.1"/>
    <property type="molecule type" value="Genomic_DNA"/>
</dbReference>